<organism evidence="5">
    <name type="scientific">bioreactor metagenome</name>
    <dbReference type="NCBI Taxonomy" id="1076179"/>
    <lineage>
        <taxon>unclassified sequences</taxon>
        <taxon>metagenomes</taxon>
        <taxon>ecological metagenomes</taxon>
    </lineage>
</organism>
<dbReference type="AlphaFoldDB" id="A0A645AWT9"/>
<comment type="subcellular location">
    <subcellularLocation>
        <location evidence="1">Secreted</location>
    </subcellularLocation>
</comment>
<name>A0A645AWT9_9ZZZZ</name>
<sequence>MFKDGVMQIVDVLPVYRKQVRDTDPVPDGVDYSSADKDTIWISEDVAVYQGNKTRNYDNDVCRLVSRSGQVRYTFMKFGVKPITFAENLVSAKLHMNVKKISGSNYVPNCGVFKTHTSWNQTTLVWNNMPEFGAEISSANLSFGWNAIDVTASLKDLYDSQSDTASYGLKSLNGSDIPSSAVEIYNKENSANFPPYISLMSAIDSELQLNVSLPVTITGSDGVALLKKDQLSLSGNSSTYNYTDNNIIYVLFTPPTDGTLTFYGLPMKKNSQFTQEDMAMGAVKYIGKSASLSDSFELKVQDYIGGVYPEHIQILVR</sequence>
<keyword evidence="3" id="KW-0732">Signal</keyword>
<accession>A0A645AWT9</accession>
<evidence type="ECO:0000256" key="2">
    <source>
        <dbReference type="ARBA" id="ARBA00022525"/>
    </source>
</evidence>
<dbReference type="Pfam" id="PF24517">
    <property type="entry name" value="CBM96"/>
    <property type="match status" value="1"/>
</dbReference>
<feature type="domain" description="Carbohydrate-binding module family 96" evidence="4">
    <location>
        <begin position="42"/>
        <end position="196"/>
    </location>
</feature>
<dbReference type="InterPro" id="IPR055372">
    <property type="entry name" value="CBM96"/>
</dbReference>
<proteinExistence type="predicted"/>
<evidence type="ECO:0000259" key="4">
    <source>
        <dbReference type="Pfam" id="PF24517"/>
    </source>
</evidence>
<evidence type="ECO:0000256" key="1">
    <source>
        <dbReference type="ARBA" id="ARBA00004613"/>
    </source>
</evidence>
<gene>
    <name evidence="5" type="ORF">SDC9_102168</name>
</gene>
<keyword evidence="2" id="KW-0964">Secreted</keyword>
<comment type="caution">
    <text evidence="5">The sequence shown here is derived from an EMBL/GenBank/DDBJ whole genome shotgun (WGS) entry which is preliminary data.</text>
</comment>
<evidence type="ECO:0000313" key="5">
    <source>
        <dbReference type="EMBL" id="MPM55373.1"/>
    </source>
</evidence>
<dbReference type="EMBL" id="VSSQ01015244">
    <property type="protein sequence ID" value="MPM55373.1"/>
    <property type="molecule type" value="Genomic_DNA"/>
</dbReference>
<evidence type="ECO:0000256" key="3">
    <source>
        <dbReference type="ARBA" id="ARBA00022729"/>
    </source>
</evidence>
<protein>
    <recommendedName>
        <fullName evidence="4">Carbohydrate-binding module family 96 domain-containing protein</fullName>
    </recommendedName>
</protein>
<dbReference type="NCBIfam" id="NF033679">
    <property type="entry name" value="DNRLRE_dom"/>
    <property type="match status" value="1"/>
</dbReference>
<dbReference type="Pfam" id="PF16184">
    <property type="entry name" value="Cadherin_3"/>
    <property type="match status" value="1"/>
</dbReference>
<dbReference type="GO" id="GO:0005576">
    <property type="term" value="C:extracellular region"/>
    <property type="evidence" value="ECO:0007669"/>
    <property type="project" value="UniProtKB-SubCell"/>
</dbReference>
<reference evidence="5" key="1">
    <citation type="submission" date="2019-08" db="EMBL/GenBank/DDBJ databases">
        <authorList>
            <person name="Kucharzyk K."/>
            <person name="Murdoch R.W."/>
            <person name="Higgins S."/>
            <person name="Loffler F."/>
        </authorList>
    </citation>
    <scope>NUCLEOTIDE SEQUENCE</scope>
</reference>